<dbReference type="InterPro" id="IPR023426">
    <property type="entry name" value="Flap_endonuc"/>
</dbReference>
<comment type="similarity">
    <text evidence="12">Belongs to the XPG/RAD2 endonuclease family. FEN1 subfamily.</text>
</comment>
<keyword evidence="9 12" id="KW-0234">DNA repair</keyword>
<dbReference type="Proteomes" id="UP000029859">
    <property type="component" value="Unassembled WGS sequence"/>
</dbReference>
<dbReference type="Pfam" id="PF00752">
    <property type="entry name" value="XPG_N"/>
    <property type="match status" value="1"/>
</dbReference>
<dbReference type="GO" id="GO:0043137">
    <property type="term" value="P:DNA replication, removal of RNA primer"/>
    <property type="evidence" value="ECO:0007669"/>
    <property type="project" value="UniProtKB-UniRule"/>
</dbReference>
<dbReference type="Gene3D" id="1.10.150.20">
    <property type="entry name" value="5' to 3' exonuclease, C-terminal subdomain"/>
    <property type="match status" value="1"/>
</dbReference>
<comment type="caution">
    <text evidence="12">Lacks conserved residue(s) required for the propagation of feature annotation.</text>
</comment>
<proteinExistence type="inferred from homology"/>
<evidence type="ECO:0000256" key="5">
    <source>
        <dbReference type="ARBA" id="ARBA00022763"/>
    </source>
</evidence>
<dbReference type="GO" id="GO:0006281">
    <property type="term" value="P:DNA repair"/>
    <property type="evidence" value="ECO:0007669"/>
    <property type="project" value="UniProtKB-UniRule"/>
</dbReference>
<protein>
    <recommendedName>
        <fullName evidence="12">Flap endonuclease 1</fullName>
        <shortName evidence="12">FEN-1</shortName>
        <ecNumber evidence="12">3.1.-.-</ecNumber>
    </recommendedName>
    <alternativeName>
        <fullName evidence="12">Flap structure-specific endonuclease 1</fullName>
    </alternativeName>
</protein>
<dbReference type="PRINTS" id="PR00853">
    <property type="entry name" value="XPGRADSUPER"/>
</dbReference>
<evidence type="ECO:0000313" key="15">
    <source>
        <dbReference type="EMBL" id="KGK99056.1"/>
    </source>
</evidence>
<gene>
    <name evidence="12" type="primary">fen</name>
    <name evidence="15" type="ORF">LI82_03215</name>
</gene>
<keyword evidence="2 12" id="KW-0540">Nuclease</keyword>
<comment type="cofactor">
    <cofactor evidence="12">
        <name>Mg(2+)</name>
        <dbReference type="ChEBI" id="CHEBI:18420"/>
    </cofactor>
    <text evidence="12">Binds 2 magnesium ions per subunit. They probably participate in the reaction catalyzed by the enzyme. May bind an additional third magnesium ion after substrate binding.</text>
</comment>
<dbReference type="GO" id="GO:0003677">
    <property type="term" value="F:DNA binding"/>
    <property type="evidence" value="ECO:0007669"/>
    <property type="project" value="UniProtKB-UniRule"/>
</dbReference>
<evidence type="ECO:0000256" key="11">
    <source>
        <dbReference type="ARBA" id="ARBA00065981"/>
    </source>
</evidence>
<dbReference type="EC" id="3.1.-.-" evidence="12"/>
<comment type="function">
    <text evidence="10">Structure-specific nuclease with 5'-flap endonuclease and 5'-3' exonuclease activities involved in DNA replication and repair. During DNA replication, cleaves the 5'-overhanging flap structure that is generated by displacement synthesis when DNA polymerase encounters the 5'-end of a downstream Okazaki fragment. Binds the unpaired 3'-DNA end and kinks the DNA to facilitate 5' cleavage specificity. Cleaves one nucleotide into the double-stranded DNA from the junction in flap DNA, leaving a nick for ligation. Also involved in the base excision repair (BER) pathway. Acts as a genome stabilization factor that prevents flaps from equilibrating into structures that lead to duplications and deletions. Also possesses 5'-3' exonuclease activity on nicked or gapped double-stranded DNA.</text>
</comment>
<dbReference type="EMBL" id="JRHO01000009">
    <property type="protein sequence ID" value="KGK99056.1"/>
    <property type="molecule type" value="Genomic_DNA"/>
</dbReference>
<evidence type="ECO:0000256" key="3">
    <source>
        <dbReference type="ARBA" id="ARBA00022723"/>
    </source>
</evidence>
<dbReference type="InterPro" id="IPR029060">
    <property type="entry name" value="PIN-like_dom_sf"/>
</dbReference>
<dbReference type="AlphaFoldDB" id="A0A099T4B7"/>
<keyword evidence="3 12" id="KW-0479">Metal-binding</keyword>
<keyword evidence="6 12" id="KW-0378">Hydrolase</keyword>
<feature type="binding site" evidence="12">
    <location>
        <position position="175"/>
    </location>
    <ligand>
        <name>Mg(2+)</name>
        <dbReference type="ChEBI" id="CHEBI:18420"/>
        <label>2</label>
    </ligand>
</feature>
<dbReference type="Pfam" id="PF00867">
    <property type="entry name" value="XPG_I"/>
    <property type="match status" value="1"/>
</dbReference>
<evidence type="ECO:0000256" key="8">
    <source>
        <dbReference type="ARBA" id="ARBA00022842"/>
    </source>
</evidence>
<dbReference type="SMART" id="SM00279">
    <property type="entry name" value="HhH2"/>
    <property type="match status" value="1"/>
</dbReference>
<dbReference type="GO" id="GO:0008409">
    <property type="term" value="F:5'-3' exonuclease activity"/>
    <property type="evidence" value="ECO:0007669"/>
    <property type="project" value="UniProtKB-UniRule"/>
</dbReference>
<evidence type="ECO:0000256" key="10">
    <source>
        <dbReference type="ARBA" id="ARBA00024702"/>
    </source>
</evidence>
<dbReference type="RefSeq" id="WP_048193480.1">
    <property type="nucleotide sequence ID" value="NZ_CAAGSM010000002.1"/>
</dbReference>
<organism evidence="15 16">
    <name type="scientific">Methanococcoides methylutens</name>
    <dbReference type="NCBI Taxonomy" id="2226"/>
    <lineage>
        <taxon>Archaea</taxon>
        <taxon>Methanobacteriati</taxon>
        <taxon>Methanobacteriota</taxon>
        <taxon>Stenosarchaea group</taxon>
        <taxon>Methanomicrobia</taxon>
        <taxon>Methanosarcinales</taxon>
        <taxon>Methanosarcinaceae</taxon>
        <taxon>Methanococcoides</taxon>
    </lineage>
</organism>
<keyword evidence="4 12" id="KW-0255">Endonuclease</keyword>
<dbReference type="OrthoDB" id="9593at2157"/>
<dbReference type="InterPro" id="IPR006086">
    <property type="entry name" value="XPG-I_dom"/>
</dbReference>
<dbReference type="PANTHER" id="PTHR11081">
    <property type="entry name" value="FLAP ENDONUCLEASE FAMILY MEMBER"/>
    <property type="match status" value="1"/>
</dbReference>
<dbReference type="SUPFAM" id="SSF47807">
    <property type="entry name" value="5' to 3' exonuclease, C-terminal subdomain"/>
    <property type="match status" value="1"/>
</dbReference>
<evidence type="ECO:0000256" key="4">
    <source>
        <dbReference type="ARBA" id="ARBA00022759"/>
    </source>
</evidence>
<comment type="function">
    <text evidence="12">Structure-specific nuclease with 5'-flap endonuclease and 5'-3' exonuclease activities involved in DNA replication and repair. During DNA replication, cleaves the 5'-overhanging flap structure that is generated by displacement synthesis when DNA polymerase encounters the 5'-end of a downstream Okazaki fragment. Binds the unpaired 3'-DNA end and kinks the DNA to facilitate 5' cleavage specificity. Cleaves one nucleotide into the double-stranded DNA from the junction in flap DNA, leaving a nick for ligation. Also involved in the base excision repair (BER) pathway. Acts as a genome stabilization factor that prevents flaps from equilibrating into structurs that lead to duplications and deletions. Also possesses 5'-3' exonuclease activity on nicked or gapped double-stranded DNA.</text>
</comment>
<dbReference type="CDD" id="cd09903">
    <property type="entry name" value="H3TH_FEN1-Arc"/>
    <property type="match status" value="1"/>
</dbReference>
<accession>A0A099T4B7</accession>
<feature type="region of interest" description="N-domain" evidence="12">
    <location>
        <begin position="1"/>
        <end position="98"/>
    </location>
</feature>
<keyword evidence="8 12" id="KW-0460">Magnesium</keyword>
<sequence length="338" mass="37923">MGTDIGDLLQKHTIEIAELSNKVVAIDAYNTLYQFLSIIRQRDGTPLKDSSGQVTSHLSGILYRFTNLIESGVKPVFVFDGKPPEFKSGTLEKRHEIREAASAKWEDAKAQGFEEEAYKYAQASSKVTKEIIEDSIKLLELMGIPYVKAPSEGEAQASYMVRKGDADLIGSQDYDSLLFGAPSVVRNLTITGKRKLPRKNLYVDVKPEMISLEESLEELGVTRSQLIDIAMCIGTDYNPGLENIGPKRALKFVKEHGSIEGVLFEIGKEIEDLDSKKDFFMNPPVTDDYELKWEKPDRAGIIDFLCKQHDFSEDRVNKVLDRLEANMGGGQSTLDQWF</sequence>
<evidence type="ECO:0000259" key="13">
    <source>
        <dbReference type="SMART" id="SM00484"/>
    </source>
</evidence>
<dbReference type="InterPro" id="IPR006084">
    <property type="entry name" value="XPG/Rad2"/>
</dbReference>
<dbReference type="InterPro" id="IPR019974">
    <property type="entry name" value="XPG_CS"/>
</dbReference>
<comment type="caution">
    <text evidence="15">The sequence shown here is derived from an EMBL/GenBank/DDBJ whole genome shotgun (WGS) entry which is preliminary data.</text>
</comment>
<evidence type="ECO:0000256" key="12">
    <source>
        <dbReference type="HAMAP-Rule" id="MF_00614"/>
    </source>
</evidence>
<dbReference type="SUPFAM" id="SSF88723">
    <property type="entry name" value="PIN domain-like"/>
    <property type="match status" value="1"/>
</dbReference>
<keyword evidence="16" id="KW-1185">Reference proteome</keyword>
<evidence type="ECO:0000256" key="9">
    <source>
        <dbReference type="ARBA" id="ARBA00023204"/>
    </source>
</evidence>
<feature type="binding site" evidence="12">
    <location>
        <position position="27"/>
    </location>
    <ligand>
        <name>Mg(2+)</name>
        <dbReference type="ChEBI" id="CHEBI:18420"/>
        <label>1</label>
    </ligand>
</feature>
<dbReference type="InterPro" id="IPR036279">
    <property type="entry name" value="5-3_exonuclease_C_sf"/>
</dbReference>
<feature type="binding site" evidence="12">
    <location>
        <position position="154"/>
    </location>
    <ligand>
        <name>Mg(2+)</name>
        <dbReference type="ChEBI" id="CHEBI:18420"/>
        <label>1</label>
    </ligand>
</feature>
<dbReference type="HAMAP" id="MF_00614">
    <property type="entry name" value="Fen"/>
    <property type="match status" value="1"/>
</dbReference>
<feature type="binding site" evidence="12">
    <location>
        <position position="152"/>
    </location>
    <ligand>
        <name>Mg(2+)</name>
        <dbReference type="ChEBI" id="CHEBI:18420"/>
        <label>1</label>
    </ligand>
</feature>
<evidence type="ECO:0000256" key="2">
    <source>
        <dbReference type="ARBA" id="ARBA00022722"/>
    </source>
</evidence>
<dbReference type="PANTHER" id="PTHR11081:SF9">
    <property type="entry name" value="FLAP ENDONUCLEASE 1"/>
    <property type="match status" value="1"/>
</dbReference>
<feature type="domain" description="XPG N-terminal" evidence="14">
    <location>
        <begin position="1"/>
        <end position="101"/>
    </location>
</feature>
<dbReference type="SMART" id="SM00484">
    <property type="entry name" value="XPGI"/>
    <property type="match status" value="1"/>
</dbReference>
<dbReference type="CDD" id="cd09867">
    <property type="entry name" value="PIN_FEN1"/>
    <property type="match status" value="1"/>
</dbReference>
<evidence type="ECO:0000256" key="6">
    <source>
        <dbReference type="ARBA" id="ARBA00022801"/>
    </source>
</evidence>
<dbReference type="Gene3D" id="3.40.50.1010">
    <property type="entry name" value="5'-nuclease"/>
    <property type="match status" value="1"/>
</dbReference>
<dbReference type="FunFam" id="3.40.50.1010:FF:000016">
    <property type="entry name" value="Flap endonuclease 1"/>
    <property type="match status" value="1"/>
</dbReference>
<evidence type="ECO:0000259" key="14">
    <source>
        <dbReference type="SMART" id="SM00485"/>
    </source>
</evidence>
<dbReference type="PROSITE" id="PS00841">
    <property type="entry name" value="XPG_1"/>
    <property type="match status" value="1"/>
</dbReference>
<evidence type="ECO:0000256" key="7">
    <source>
        <dbReference type="ARBA" id="ARBA00022839"/>
    </source>
</evidence>
<evidence type="ECO:0000256" key="1">
    <source>
        <dbReference type="ARBA" id="ARBA00022705"/>
    </source>
</evidence>
<keyword evidence="7 12" id="KW-0269">Exonuclease</keyword>
<dbReference type="InterPro" id="IPR006085">
    <property type="entry name" value="XPG_DNA_repair_N"/>
</dbReference>
<keyword evidence="5 12" id="KW-0227">DNA damage</keyword>
<reference evidence="15 16" key="1">
    <citation type="submission" date="2014-09" db="EMBL/GenBank/DDBJ databases">
        <title>Draft genome sequence of an obligately methylotrophic methanogen, Methanococcoides methylutens, isolated from marine sediment.</title>
        <authorList>
            <person name="Guan Y."/>
            <person name="Ngugi D.K."/>
            <person name="Blom J."/>
            <person name="Ali S."/>
            <person name="Ferry J.G."/>
            <person name="Stingl U."/>
        </authorList>
    </citation>
    <scope>NUCLEOTIDE SEQUENCE [LARGE SCALE GENOMIC DNA]</scope>
    <source>
        <strain evidence="15 16">DSM 2657</strain>
    </source>
</reference>
<dbReference type="GO" id="GO:0000287">
    <property type="term" value="F:magnesium ion binding"/>
    <property type="evidence" value="ECO:0007669"/>
    <property type="project" value="UniProtKB-UniRule"/>
</dbReference>
<evidence type="ECO:0000313" key="16">
    <source>
        <dbReference type="Proteomes" id="UP000029859"/>
    </source>
</evidence>
<dbReference type="InterPro" id="IPR019973">
    <property type="entry name" value="Flap_endonuc_arc"/>
</dbReference>
<feature type="binding site" evidence="12">
    <location>
        <position position="80"/>
    </location>
    <ligand>
        <name>Mg(2+)</name>
        <dbReference type="ChEBI" id="CHEBI:18420"/>
        <label>1</label>
    </ligand>
</feature>
<name>A0A099T4B7_METMT</name>
<keyword evidence="1 12" id="KW-0235">DNA replication</keyword>
<dbReference type="InterPro" id="IPR008918">
    <property type="entry name" value="HhH2"/>
</dbReference>
<comment type="subunit">
    <text evidence="11 12">Interacts with PCNA. PCNA stimulates the nuclease activity without altering cleavage specificity.</text>
</comment>
<dbReference type="GO" id="GO:0017108">
    <property type="term" value="F:5'-flap endonuclease activity"/>
    <property type="evidence" value="ECO:0007669"/>
    <property type="project" value="UniProtKB-UniRule"/>
</dbReference>
<feature type="binding site" evidence="12">
    <location>
        <position position="173"/>
    </location>
    <ligand>
        <name>Mg(2+)</name>
        <dbReference type="ChEBI" id="CHEBI:18420"/>
        <label>2</label>
    </ligand>
</feature>
<dbReference type="NCBIfam" id="TIGR03674">
    <property type="entry name" value="fen_arch"/>
    <property type="match status" value="1"/>
</dbReference>
<feature type="domain" description="XPG-I" evidence="13">
    <location>
        <begin position="140"/>
        <end position="221"/>
    </location>
</feature>
<dbReference type="SMART" id="SM00485">
    <property type="entry name" value="XPGN"/>
    <property type="match status" value="1"/>
</dbReference>
<feature type="binding site" evidence="12">
    <location>
        <position position="236"/>
    </location>
    <ligand>
        <name>Mg(2+)</name>
        <dbReference type="ChEBI" id="CHEBI:18420"/>
        <label>2</label>
    </ligand>
</feature>